<feature type="compositionally biased region" description="Polar residues" evidence="4">
    <location>
        <begin position="15"/>
        <end position="33"/>
    </location>
</feature>
<protein>
    <recommendedName>
        <fullName evidence="5">C1q domain-containing protein</fullName>
    </recommendedName>
</protein>
<dbReference type="Proteomes" id="UP000266721">
    <property type="component" value="Unassembled WGS sequence"/>
</dbReference>
<evidence type="ECO:0000256" key="4">
    <source>
        <dbReference type="SAM" id="MobiDB-lite"/>
    </source>
</evidence>
<gene>
    <name evidence="6" type="ORF">AM593_00968</name>
</gene>
<dbReference type="Pfam" id="PF00386">
    <property type="entry name" value="C1q"/>
    <property type="match status" value="1"/>
</dbReference>
<feature type="domain" description="C1q" evidence="5">
    <location>
        <begin position="204"/>
        <end position="347"/>
    </location>
</feature>
<feature type="non-terminal residue" evidence="6">
    <location>
        <position position="1"/>
    </location>
</feature>
<comment type="subcellular location">
    <subcellularLocation>
        <location evidence="1">Secreted</location>
    </subcellularLocation>
</comment>
<reference evidence="6 7" key="1">
    <citation type="journal article" date="2016" name="PLoS ONE">
        <title>A First Insight into the Genome of the Filter-Feeder Mussel Mytilus galloprovincialis.</title>
        <authorList>
            <person name="Murgarella M."/>
            <person name="Puiu D."/>
            <person name="Novoa B."/>
            <person name="Figueras A."/>
            <person name="Posada D."/>
            <person name="Canchaya C."/>
        </authorList>
    </citation>
    <scope>NUCLEOTIDE SEQUENCE [LARGE SCALE GENOMIC DNA]</scope>
    <source>
        <tissue evidence="6">Muscle</tissue>
    </source>
</reference>
<dbReference type="SMART" id="SM00110">
    <property type="entry name" value="C1Q"/>
    <property type="match status" value="1"/>
</dbReference>
<dbReference type="PANTHER" id="PTHR22923:SF116">
    <property type="entry name" value="C1Q DOMAIN-CONTAINING PROTEIN"/>
    <property type="match status" value="1"/>
</dbReference>
<keyword evidence="3" id="KW-0732">Signal</keyword>
<proteinExistence type="predicted"/>
<organism evidence="6 7">
    <name type="scientific">Mytilus galloprovincialis</name>
    <name type="common">Mediterranean mussel</name>
    <dbReference type="NCBI Taxonomy" id="29158"/>
    <lineage>
        <taxon>Eukaryota</taxon>
        <taxon>Metazoa</taxon>
        <taxon>Spiralia</taxon>
        <taxon>Lophotrochozoa</taxon>
        <taxon>Mollusca</taxon>
        <taxon>Bivalvia</taxon>
        <taxon>Autobranchia</taxon>
        <taxon>Pteriomorphia</taxon>
        <taxon>Mytilida</taxon>
        <taxon>Mytiloidea</taxon>
        <taxon>Mytilidae</taxon>
        <taxon>Mytilinae</taxon>
        <taxon>Mytilus</taxon>
    </lineage>
</organism>
<dbReference type="SUPFAM" id="SSF49842">
    <property type="entry name" value="TNF-like"/>
    <property type="match status" value="1"/>
</dbReference>
<accession>A0A409VDD8</accession>
<feature type="region of interest" description="Disordered" evidence="4">
    <location>
        <begin position="1"/>
        <end position="40"/>
    </location>
</feature>
<evidence type="ECO:0000313" key="6">
    <source>
        <dbReference type="EMBL" id="OPL21150.1"/>
    </source>
</evidence>
<dbReference type="EMBL" id="KV594686">
    <property type="protein sequence ID" value="OPL21150.1"/>
    <property type="molecule type" value="Genomic_DNA"/>
</dbReference>
<dbReference type="PROSITE" id="PS50871">
    <property type="entry name" value="C1Q"/>
    <property type="match status" value="1"/>
</dbReference>
<dbReference type="AlphaFoldDB" id="A0A409VDD8"/>
<dbReference type="PANTHER" id="PTHR22923">
    <property type="entry name" value="CEREBELLIN-RELATED"/>
    <property type="match status" value="1"/>
</dbReference>
<dbReference type="InterPro" id="IPR050822">
    <property type="entry name" value="Cerebellin_Synaptic_Org"/>
</dbReference>
<name>A0A409VDD8_MYTGA</name>
<sequence>MERKTDDDLEHSREQIGQNTPERMTQAKHTGSEYNDEATRNVPGYTDLARTMSSEQNFAGYDTLQDQNNGYTELRKSIVTKDQYDTLGEHNIYDYSTVSVSTTNTKAIIADRENGVDCSRDRENISETSGHEYRNIDKTNLKYYNEQLHISTGNKHSLDASESGIRKQKSVESIGNNEPDYSYVSGFKDRQNDTKHVQDCQCSNRKTTPVFSSVLTHPLNVTSNAAIKFNRVIVNIKDGYDPTSGIFTAPSKGVYHISSTVMNADGKKLSVSLYLNDVKITSIYLNPASKTFEMGTTNMMLDLKEGDKVTMRSRGSYTVHKIQYLIERYKTQSYLVVAAQLYIPTLK</sequence>
<keyword evidence="2" id="KW-0964">Secreted</keyword>
<evidence type="ECO:0000256" key="2">
    <source>
        <dbReference type="ARBA" id="ARBA00022525"/>
    </source>
</evidence>
<keyword evidence="7" id="KW-1185">Reference proteome</keyword>
<evidence type="ECO:0000313" key="7">
    <source>
        <dbReference type="Proteomes" id="UP000266721"/>
    </source>
</evidence>
<evidence type="ECO:0000256" key="3">
    <source>
        <dbReference type="ARBA" id="ARBA00022729"/>
    </source>
</evidence>
<dbReference type="Gene3D" id="2.60.120.40">
    <property type="match status" value="1"/>
</dbReference>
<dbReference type="PRINTS" id="PR00007">
    <property type="entry name" value="COMPLEMNTC1Q"/>
</dbReference>
<dbReference type="GO" id="GO:0005576">
    <property type="term" value="C:extracellular region"/>
    <property type="evidence" value="ECO:0007669"/>
    <property type="project" value="UniProtKB-SubCell"/>
</dbReference>
<dbReference type="InterPro" id="IPR008983">
    <property type="entry name" value="Tumour_necrosis_fac-like_dom"/>
</dbReference>
<evidence type="ECO:0000256" key="1">
    <source>
        <dbReference type="ARBA" id="ARBA00004613"/>
    </source>
</evidence>
<dbReference type="InterPro" id="IPR001073">
    <property type="entry name" value="C1q_dom"/>
</dbReference>
<feature type="compositionally biased region" description="Basic and acidic residues" evidence="4">
    <location>
        <begin position="1"/>
        <end position="14"/>
    </location>
</feature>
<evidence type="ECO:0000259" key="5">
    <source>
        <dbReference type="PROSITE" id="PS50871"/>
    </source>
</evidence>